<feature type="region of interest" description="Disordered" evidence="1">
    <location>
        <begin position="404"/>
        <end position="425"/>
    </location>
</feature>
<name>A0A2W5NHE8_9SPHN</name>
<dbReference type="PANTHER" id="PTHR45947:SF3">
    <property type="entry name" value="SULFOQUINOVOSYL TRANSFERASE SQD2"/>
    <property type="match status" value="1"/>
</dbReference>
<gene>
    <name evidence="3" type="ORF">DI555_20170</name>
</gene>
<dbReference type="InterPro" id="IPR028098">
    <property type="entry name" value="Glyco_trans_4-like_N"/>
</dbReference>
<keyword evidence="3" id="KW-0808">Transferase</keyword>
<dbReference type="Pfam" id="PF13692">
    <property type="entry name" value="Glyco_trans_1_4"/>
    <property type="match status" value="1"/>
</dbReference>
<evidence type="ECO:0000313" key="3">
    <source>
        <dbReference type="EMBL" id="PZQ51878.1"/>
    </source>
</evidence>
<dbReference type="Gene3D" id="3.40.50.2000">
    <property type="entry name" value="Glycogen Phosphorylase B"/>
    <property type="match status" value="2"/>
</dbReference>
<feature type="domain" description="Glycosyltransferase subfamily 4-like N-terminal" evidence="2">
    <location>
        <begin position="40"/>
        <end position="205"/>
    </location>
</feature>
<dbReference type="GO" id="GO:0016757">
    <property type="term" value="F:glycosyltransferase activity"/>
    <property type="evidence" value="ECO:0007669"/>
    <property type="project" value="TreeGrafter"/>
</dbReference>
<feature type="compositionally biased region" description="Low complexity" evidence="1">
    <location>
        <begin position="405"/>
        <end position="417"/>
    </location>
</feature>
<evidence type="ECO:0000256" key="1">
    <source>
        <dbReference type="SAM" id="MobiDB-lite"/>
    </source>
</evidence>
<dbReference type="CDD" id="cd03814">
    <property type="entry name" value="GT4-like"/>
    <property type="match status" value="1"/>
</dbReference>
<dbReference type="Pfam" id="PF13439">
    <property type="entry name" value="Glyco_transf_4"/>
    <property type="match status" value="1"/>
</dbReference>
<reference evidence="3 4" key="1">
    <citation type="submission" date="2017-08" db="EMBL/GenBank/DDBJ databases">
        <title>Infants hospitalized years apart are colonized by the same room-sourced microbial strains.</title>
        <authorList>
            <person name="Brooks B."/>
            <person name="Olm M.R."/>
            <person name="Firek B.A."/>
            <person name="Baker R."/>
            <person name="Thomas B.C."/>
            <person name="Morowitz M.J."/>
            <person name="Banfield J.F."/>
        </authorList>
    </citation>
    <scope>NUCLEOTIDE SEQUENCE [LARGE SCALE GENOMIC DNA]</scope>
    <source>
        <strain evidence="3">S2_005_002_R2_33</strain>
    </source>
</reference>
<dbReference type="PANTHER" id="PTHR45947">
    <property type="entry name" value="SULFOQUINOVOSYL TRANSFERASE SQD2"/>
    <property type="match status" value="1"/>
</dbReference>
<protein>
    <submittedName>
        <fullName evidence="3">Glycosyltransferase family 1 protein</fullName>
    </submittedName>
</protein>
<dbReference type="Proteomes" id="UP000249082">
    <property type="component" value="Unassembled WGS sequence"/>
</dbReference>
<accession>A0A2W5NHE8</accession>
<evidence type="ECO:0000313" key="4">
    <source>
        <dbReference type="Proteomes" id="UP000249082"/>
    </source>
</evidence>
<comment type="caution">
    <text evidence="3">The sequence shown here is derived from an EMBL/GenBank/DDBJ whole genome shotgun (WGS) entry which is preliminary data.</text>
</comment>
<dbReference type="SUPFAM" id="SSF53756">
    <property type="entry name" value="UDP-Glycosyltransferase/glycogen phosphorylase"/>
    <property type="match status" value="1"/>
</dbReference>
<organism evidence="3 4">
    <name type="scientific">Novosphingobium pentaromativorans</name>
    <dbReference type="NCBI Taxonomy" id="205844"/>
    <lineage>
        <taxon>Bacteria</taxon>
        <taxon>Pseudomonadati</taxon>
        <taxon>Pseudomonadota</taxon>
        <taxon>Alphaproteobacteria</taxon>
        <taxon>Sphingomonadales</taxon>
        <taxon>Sphingomonadaceae</taxon>
        <taxon>Novosphingobium</taxon>
    </lineage>
</organism>
<evidence type="ECO:0000259" key="2">
    <source>
        <dbReference type="Pfam" id="PF13439"/>
    </source>
</evidence>
<proteinExistence type="predicted"/>
<dbReference type="InterPro" id="IPR050194">
    <property type="entry name" value="Glycosyltransferase_grp1"/>
</dbReference>
<dbReference type="EMBL" id="QFPX01000023">
    <property type="protein sequence ID" value="PZQ51878.1"/>
    <property type="molecule type" value="Genomic_DNA"/>
</dbReference>
<sequence>MKPLAETARPTRCNDVSPAPLSSRRPRVALFSGNYNYVRDGANQALNRLVGYLERRGCTVRVYSPTSPTPAFAPEGTLVSVPSVAIPGRGDYRFGLGLPRSIRADLTDFAPEIVHVSAPDWTGTAAQRMARRIGIPVVTSLHTRFEKYAAFYGASLVRPAMERHLARFYRNSDRILVPTPAIAEEFAEAGLADRTRLWGRGVDRAQFTPLARDPAWRRAMGIADGEVAVLHFGRLVREKGLAAFASLCRRLIAEGLPIRPLVVGDGPERQWLEQKLPQARFAGHLMGADLGRAVASADLFLNPSTTEAFGNVTLEAMASGLPTVCIDVPSGRNLLHGGSGLLFAPGDEDGAMAALRMLVQDHRHRARMGTFAREASKAYDWDGASHQVLECYMDVLGRSLTPSAQVQRAEQQTPQQQTGAIRRAA</sequence>
<feature type="region of interest" description="Disordered" evidence="1">
    <location>
        <begin position="1"/>
        <end position="21"/>
    </location>
</feature>
<dbReference type="AlphaFoldDB" id="A0A2W5NHE8"/>